<protein>
    <submittedName>
        <fullName evidence="1">Uncharacterized protein</fullName>
    </submittedName>
</protein>
<evidence type="ECO:0000313" key="1">
    <source>
        <dbReference type="EMBL" id="OKH12364.1"/>
    </source>
</evidence>
<accession>A0A1U7GW58</accession>
<comment type="caution">
    <text evidence="1">The sequence shown here is derived from an EMBL/GenBank/DDBJ whole genome shotgun (WGS) entry which is preliminary data.</text>
</comment>
<sequence>MSSKTRLHGTELVDCARANAKQGIETAAYQCGYGDDLNTFAQELRKACEEMNLQAKELTHLIIDQDMMLNLGEGEIVAPDSDSQL</sequence>
<dbReference type="OrthoDB" id="466434at2"/>
<keyword evidence="2" id="KW-1185">Reference proteome</keyword>
<dbReference type="EMBL" id="MRCA01000011">
    <property type="protein sequence ID" value="OKH12364.1"/>
    <property type="molecule type" value="Genomic_DNA"/>
</dbReference>
<name>A0A1U7GW58_9CYAN</name>
<organism evidence="1 2">
    <name type="scientific">Fischerella major NIES-592</name>
    <dbReference type="NCBI Taxonomy" id="210994"/>
    <lineage>
        <taxon>Bacteria</taxon>
        <taxon>Bacillati</taxon>
        <taxon>Cyanobacteriota</taxon>
        <taxon>Cyanophyceae</taxon>
        <taxon>Nostocales</taxon>
        <taxon>Hapalosiphonaceae</taxon>
        <taxon>Fischerella</taxon>
    </lineage>
</organism>
<dbReference type="AlphaFoldDB" id="A0A1U7GW58"/>
<dbReference type="Proteomes" id="UP000186391">
    <property type="component" value="Unassembled WGS sequence"/>
</dbReference>
<proteinExistence type="predicted"/>
<dbReference type="RefSeq" id="WP_073556452.1">
    <property type="nucleotide sequence ID" value="NZ_MRCA01000011.1"/>
</dbReference>
<gene>
    <name evidence="1" type="ORF">NIES592_17770</name>
</gene>
<reference evidence="1 2" key="1">
    <citation type="submission" date="2016-11" db="EMBL/GenBank/DDBJ databases">
        <title>Draft Genome Sequences of Nine Cyanobacterial Strains from Diverse Habitats.</title>
        <authorList>
            <person name="Zhu T."/>
            <person name="Hou S."/>
            <person name="Lu X."/>
            <person name="Hess W.R."/>
        </authorList>
    </citation>
    <scope>NUCLEOTIDE SEQUENCE [LARGE SCALE GENOMIC DNA]</scope>
    <source>
        <strain evidence="1 2">NIES-592</strain>
    </source>
</reference>
<evidence type="ECO:0000313" key="2">
    <source>
        <dbReference type="Proteomes" id="UP000186391"/>
    </source>
</evidence>